<dbReference type="Proteomes" id="UP000288805">
    <property type="component" value="Unassembled WGS sequence"/>
</dbReference>
<dbReference type="AlphaFoldDB" id="A0A438JCV7"/>
<accession>A0A438JCV7</accession>
<feature type="region of interest" description="Disordered" evidence="1">
    <location>
        <begin position="1"/>
        <end position="27"/>
    </location>
</feature>
<organism evidence="2 3">
    <name type="scientific">Vitis vinifera</name>
    <name type="common">Grape</name>
    <dbReference type="NCBI Taxonomy" id="29760"/>
    <lineage>
        <taxon>Eukaryota</taxon>
        <taxon>Viridiplantae</taxon>
        <taxon>Streptophyta</taxon>
        <taxon>Embryophyta</taxon>
        <taxon>Tracheophyta</taxon>
        <taxon>Spermatophyta</taxon>
        <taxon>Magnoliopsida</taxon>
        <taxon>eudicotyledons</taxon>
        <taxon>Gunneridae</taxon>
        <taxon>Pentapetalae</taxon>
        <taxon>rosids</taxon>
        <taxon>Vitales</taxon>
        <taxon>Vitaceae</taxon>
        <taxon>Viteae</taxon>
        <taxon>Vitis</taxon>
    </lineage>
</organism>
<evidence type="ECO:0000256" key="1">
    <source>
        <dbReference type="SAM" id="MobiDB-lite"/>
    </source>
</evidence>
<protein>
    <submittedName>
        <fullName evidence="2">Uncharacterized protein</fullName>
    </submittedName>
</protein>
<evidence type="ECO:0000313" key="3">
    <source>
        <dbReference type="Proteomes" id="UP000288805"/>
    </source>
</evidence>
<evidence type="ECO:0000313" key="2">
    <source>
        <dbReference type="EMBL" id="RVX06783.1"/>
    </source>
</evidence>
<comment type="caution">
    <text evidence="2">The sequence shown here is derived from an EMBL/GenBank/DDBJ whole genome shotgun (WGS) entry which is preliminary data.</text>
</comment>
<name>A0A438JCV7_VITVI</name>
<proteinExistence type="predicted"/>
<gene>
    <name evidence="2" type="ORF">CK203_014970</name>
</gene>
<sequence>MEARRGSNWPRVKKPFKESSKTQLLPHPNQKKVAAFVKAASSSIFHLSEFSTASIPSSQIHRHRIVSRFDVKGKYGTSRSVNRNDCCSSTLRMVQGKSESCAFRGFYGDNGSSEGRSQSTTGEDYHIIIHHCS</sequence>
<reference evidence="2 3" key="1">
    <citation type="journal article" date="2018" name="PLoS Genet.">
        <title>Population sequencing reveals clonal diversity and ancestral inbreeding in the grapevine cultivar Chardonnay.</title>
        <authorList>
            <person name="Roach M.J."/>
            <person name="Johnson D.L."/>
            <person name="Bohlmann J."/>
            <person name="van Vuuren H.J."/>
            <person name="Jones S.J."/>
            <person name="Pretorius I.S."/>
            <person name="Schmidt S.A."/>
            <person name="Borneman A.R."/>
        </authorList>
    </citation>
    <scope>NUCLEOTIDE SEQUENCE [LARGE SCALE GENOMIC DNA]</scope>
    <source>
        <strain evidence="3">cv. Chardonnay</strain>
        <tissue evidence="2">Leaf</tissue>
    </source>
</reference>
<dbReference type="EMBL" id="QGNW01000049">
    <property type="protein sequence ID" value="RVX06783.1"/>
    <property type="molecule type" value="Genomic_DNA"/>
</dbReference>